<reference evidence="2" key="1">
    <citation type="journal article" date="2014" name="Genome Announc.">
        <title>Genome sequence of the yeast Cyberlindnera fabianii (Hansenula fabianii).</title>
        <authorList>
            <person name="Freel K.C."/>
            <person name="Sarilar V."/>
            <person name="Neuveglise C."/>
            <person name="Devillers H."/>
            <person name="Friedrich A."/>
            <person name="Schacherer J."/>
        </authorList>
    </citation>
    <scope>NUCLEOTIDE SEQUENCE</scope>
    <source>
        <strain evidence="2">YJS4271</strain>
    </source>
</reference>
<protein>
    <submittedName>
        <fullName evidence="2">CYFA0S14e02608g1_1</fullName>
    </submittedName>
</protein>
<name>A0A061B4K9_CYBFA</name>
<dbReference type="Gene3D" id="3.40.50.1820">
    <property type="entry name" value="alpha/beta hydrolase"/>
    <property type="match status" value="1"/>
</dbReference>
<dbReference type="AlphaFoldDB" id="A0A061B4K9"/>
<dbReference type="PhylomeDB" id="A0A061B4K9"/>
<dbReference type="VEuPathDB" id="FungiDB:BON22_3913"/>
<sequence>MLITESYHDVKTSYGTTLRLYTFHPKIPNYPLAKFPGVIVYSEIYQVTGPVARFAKKIASEGYIVVAPSIYHNFEGPEPLAYDAEGTDKGNLYKVEKPLESYDEDNKLAIDYLETLKTYSGKCGATGMCLGGHLAFRACYDKRISASVCFFPTDIHNHALGKGMNDDSLQKSTELKRKDAEIVLIFGTLDNHVPPEGRDLIRKTLRDNGVNFTFMELNDAQHAFVRDESSKGRYDSSITSACFGFLFELFNRRLRTDLGENDGKDVVIENVC</sequence>
<dbReference type="PANTHER" id="PTHR47562">
    <property type="match status" value="1"/>
</dbReference>
<proteinExistence type="predicted"/>
<dbReference type="InterPro" id="IPR002925">
    <property type="entry name" value="Dienelactn_hydro"/>
</dbReference>
<gene>
    <name evidence="2" type="ORF">CYFA0S_14e02608g</name>
</gene>
<evidence type="ECO:0000259" key="1">
    <source>
        <dbReference type="Pfam" id="PF01738"/>
    </source>
</evidence>
<evidence type="ECO:0000313" key="2">
    <source>
        <dbReference type="EMBL" id="CDR44426.1"/>
    </source>
</evidence>
<feature type="domain" description="Dienelactone hydrolase" evidence="1">
    <location>
        <begin position="31"/>
        <end position="250"/>
    </location>
</feature>
<dbReference type="SUPFAM" id="SSF53474">
    <property type="entry name" value="alpha/beta-Hydrolases"/>
    <property type="match status" value="1"/>
</dbReference>
<dbReference type="GO" id="GO:0016787">
    <property type="term" value="F:hydrolase activity"/>
    <property type="evidence" value="ECO:0007669"/>
    <property type="project" value="InterPro"/>
</dbReference>
<organism evidence="2">
    <name type="scientific">Cyberlindnera fabianii</name>
    <name type="common">Yeast</name>
    <name type="synonym">Hansenula fabianii</name>
    <dbReference type="NCBI Taxonomy" id="36022"/>
    <lineage>
        <taxon>Eukaryota</taxon>
        <taxon>Fungi</taxon>
        <taxon>Dikarya</taxon>
        <taxon>Ascomycota</taxon>
        <taxon>Saccharomycotina</taxon>
        <taxon>Saccharomycetes</taxon>
        <taxon>Phaffomycetales</taxon>
        <taxon>Phaffomycetaceae</taxon>
        <taxon>Cyberlindnera</taxon>
    </lineage>
</organism>
<dbReference type="PANTHER" id="PTHR47562:SF2">
    <property type="entry name" value="CARBOXYMETHYLENEBUTENOLIDASE-RELATED"/>
    <property type="match status" value="1"/>
</dbReference>
<accession>A0A061B4K9</accession>
<dbReference type="EMBL" id="LK052899">
    <property type="protein sequence ID" value="CDR44426.1"/>
    <property type="molecule type" value="Genomic_DNA"/>
</dbReference>
<dbReference type="OrthoDB" id="58297at2759"/>
<dbReference type="InterPro" id="IPR029058">
    <property type="entry name" value="AB_hydrolase_fold"/>
</dbReference>
<dbReference type="Pfam" id="PF01738">
    <property type="entry name" value="DLH"/>
    <property type="match status" value="1"/>
</dbReference>